<dbReference type="AlphaFoldDB" id="A0A834ND74"/>
<gene>
    <name evidence="1" type="ORF">HZH66_005425</name>
</gene>
<keyword evidence="2" id="KW-1185">Reference proteome</keyword>
<evidence type="ECO:0000313" key="2">
    <source>
        <dbReference type="Proteomes" id="UP000614350"/>
    </source>
</evidence>
<organism evidence="1 2">
    <name type="scientific">Vespula vulgaris</name>
    <name type="common">Yellow jacket</name>
    <name type="synonym">Wasp</name>
    <dbReference type="NCBI Taxonomy" id="7454"/>
    <lineage>
        <taxon>Eukaryota</taxon>
        <taxon>Metazoa</taxon>
        <taxon>Ecdysozoa</taxon>
        <taxon>Arthropoda</taxon>
        <taxon>Hexapoda</taxon>
        <taxon>Insecta</taxon>
        <taxon>Pterygota</taxon>
        <taxon>Neoptera</taxon>
        <taxon>Endopterygota</taxon>
        <taxon>Hymenoptera</taxon>
        <taxon>Apocrita</taxon>
        <taxon>Aculeata</taxon>
        <taxon>Vespoidea</taxon>
        <taxon>Vespidae</taxon>
        <taxon>Vespinae</taxon>
        <taxon>Vespula</taxon>
    </lineage>
</organism>
<dbReference type="Proteomes" id="UP000614350">
    <property type="component" value="Unassembled WGS sequence"/>
</dbReference>
<name>A0A834ND74_VESVU</name>
<comment type="caution">
    <text evidence="1">The sequence shown here is derived from an EMBL/GenBank/DDBJ whole genome shotgun (WGS) entry which is preliminary data.</text>
</comment>
<protein>
    <submittedName>
        <fullName evidence="1">Uncharacterized protein</fullName>
    </submittedName>
</protein>
<sequence>MFNLSSYIIFYDVIDYYDSSLCTRYARTCVHAYAYVSTFLSRIEVKTRNTTLPRCSLAFNTAFGSLNLVRKILERFSEIEERSSFETFFSRILSINRNDTTIWKSHFS</sequence>
<evidence type="ECO:0000313" key="1">
    <source>
        <dbReference type="EMBL" id="KAF7403158.1"/>
    </source>
</evidence>
<reference evidence="1" key="1">
    <citation type="journal article" date="2020" name="G3 (Bethesda)">
        <title>High-Quality Assemblies for Three Invasive Social Wasps from the &lt;i&gt;Vespula&lt;/i&gt; Genus.</title>
        <authorList>
            <person name="Harrop T.W.R."/>
            <person name="Guhlin J."/>
            <person name="McLaughlin G.M."/>
            <person name="Permina E."/>
            <person name="Stockwell P."/>
            <person name="Gilligan J."/>
            <person name="Le Lec M.F."/>
            <person name="Gruber M.A.M."/>
            <person name="Quinn O."/>
            <person name="Lovegrove M."/>
            <person name="Duncan E.J."/>
            <person name="Remnant E.J."/>
            <person name="Van Eeckhoven J."/>
            <person name="Graham B."/>
            <person name="Knapp R.A."/>
            <person name="Langford K.W."/>
            <person name="Kronenberg Z."/>
            <person name="Press M.O."/>
            <person name="Eacker S.M."/>
            <person name="Wilson-Rankin E.E."/>
            <person name="Purcell J."/>
            <person name="Lester P.J."/>
            <person name="Dearden P.K."/>
        </authorList>
    </citation>
    <scope>NUCLEOTIDE SEQUENCE</scope>
    <source>
        <strain evidence="1">Marl-1</strain>
    </source>
</reference>
<dbReference type="EMBL" id="JACSEA010000004">
    <property type="protein sequence ID" value="KAF7403158.1"/>
    <property type="molecule type" value="Genomic_DNA"/>
</dbReference>
<accession>A0A834ND74</accession>
<proteinExistence type="predicted"/>